<reference evidence="2 3" key="1">
    <citation type="journal article" date="2011" name="Proc. Natl. Acad. Sci. U.S.A.">
        <title>Evolutionary erosion of yeast sex chromosomes by mating-type switching accidents.</title>
        <authorList>
            <person name="Gordon J.L."/>
            <person name="Armisen D."/>
            <person name="Proux-Wera E."/>
            <person name="Oheigeartaigh S.S."/>
            <person name="Byrne K.P."/>
            <person name="Wolfe K.H."/>
        </authorList>
    </citation>
    <scope>NUCLEOTIDE SEQUENCE [LARGE SCALE GENOMIC DNA]</scope>
    <source>
        <strain evidence="3">ATCC 10597 / BCRC 20456 / CBS 421 / NBRC 0211 / NRRL Y-12639</strain>
    </source>
</reference>
<dbReference type="GO" id="GO:0005778">
    <property type="term" value="C:peroxisomal membrane"/>
    <property type="evidence" value="ECO:0007669"/>
    <property type="project" value="EnsemblFungi"/>
</dbReference>
<dbReference type="AlphaFoldDB" id="G0WFC9"/>
<dbReference type="EMBL" id="HE580274">
    <property type="protein sequence ID" value="CCD26490.1"/>
    <property type="molecule type" value="Genomic_DNA"/>
</dbReference>
<evidence type="ECO:0000313" key="3">
    <source>
        <dbReference type="Proteomes" id="UP000000689"/>
    </source>
</evidence>
<dbReference type="GO" id="GO:1990816">
    <property type="term" value="C:vacuole-mitochondrion membrane contact site"/>
    <property type="evidence" value="ECO:0007669"/>
    <property type="project" value="EnsemblFungi"/>
</dbReference>
<feature type="compositionally biased region" description="Low complexity" evidence="1">
    <location>
        <begin position="104"/>
        <end position="113"/>
    </location>
</feature>
<organism evidence="2 3">
    <name type="scientific">Naumovozyma dairenensis (strain ATCC 10597 / BCRC 20456 / CBS 421 / NBRC 0211 / NRRL Y-12639)</name>
    <name type="common">Saccharomyces dairenensis</name>
    <dbReference type="NCBI Taxonomy" id="1071378"/>
    <lineage>
        <taxon>Eukaryota</taxon>
        <taxon>Fungi</taxon>
        <taxon>Dikarya</taxon>
        <taxon>Ascomycota</taxon>
        <taxon>Saccharomycotina</taxon>
        <taxon>Saccharomycetes</taxon>
        <taxon>Saccharomycetales</taxon>
        <taxon>Saccharomycetaceae</taxon>
        <taxon>Naumovozyma</taxon>
    </lineage>
</organism>
<proteinExistence type="predicted"/>
<dbReference type="RefSeq" id="XP_003671733.1">
    <property type="nucleotide sequence ID" value="XM_003671685.1"/>
</dbReference>
<feature type="region of interest" description="Disordered" evidence="1">
    <location>
        <begin position="42"/>
        <end position="115"/>
    </location>
</feature>
<dbReference type="HOGENOM" id="CLU_020648_0_0_1"/>
<evidence type="ECO:0000256" key="1">
    <source>
        <dbReference type="SAM" id="MobiDB-lite"/>
    </source>
</evidence>
<dbReference type="KEGG" id="ndi:NDAI_0H03170"/>
<keyword evidence="3" id="KW-1185">Reference proteome</keyword>
<dbReference type="GO" id="GO:0071561">
    <property type="term" value="C:nucleus-vacuole junction"/>
    <property type="evidence" value="ECO:0007669"/>
    <property type="project" value="EnsemblFungi"/>
</dbReference>
<dbReference type="eggNOG" id="ENOG502QXS0">
    <property type="taxonomic scope" value="Eukaryota"/>
</dbReference>
<evidence type="ECO:0000313" key="2">
    <source>
        <dbReference type="EMBL" id="CCD26490.1"/>
    </source>
</evidence>
<protein>
    <submittedName>
        <fullName evidence="2">Uncharacterized protein</fullName>
    </submittedName>
</protein>
<dbReference type="OMA" id="GYRFWDH"/>
<dbReference type="GO" id="GO:0006665">
    <property type="term" value="P:sphingolipid metabolic process"/>
    <property type="evidence" value="ECO:0007669"/>
    <property type="project" value="EnsemblFungi"/>
</dbReference>
<accession>G0WFC9</accession>
<sequence>MAVDNANPATEGVETTSISCSVVTNKRTWTDLFLRRPIVPINENTTADNNNNNETTTTRDNTLENQNDSEQTNRINNEQAGPVQSDVPVSSTTTPPSGDENNHDGNNANNNDNSKGIWANISTYYQYLRNIERDNNRNNLTLIGDNARYSQLNIQQIKYLEEESLVAIKQHVKTWCWFENLTNLDLEDLTSWKETPGILSVFDTPSVKCPVPLSKYPMDTHCGYHVFIKNSLILPSESPMEIFHTLPLRSKIATAVKNYYKFPNEEHLYLKRQPLIEKGSVDSDKQDIIQRKKHIIISMVGWLPEKYEKLTIGEQSTAQYLSKKLAQSLKYKDSDCQVSSLSFECPLDNKPVTEVLIECIEILTNWSHLFTDDVDSIFFVGVYHSVPLTILLAKYLLENKPNNNKFPTKKISKSTKIGILAIESCLQGYRFWDHSTDFINNNTEEDNNKIQQNKEKQLFQNLNKHERDILSKIKNYKNMDSDESKLIQTNLQWLVYNCDTFRLNLFGKLYDNFMTLSQKLAVDYKHSKILRNVWCEGKYFELDTKKPDLLKLSNIHLKTPKFESDLEIPSKRVFEITLINNLLLTLNLGKSEFVSLIKLISPFFISRSFNENTISPNMKKHFQNELKIWLQEMDEKWNNNNNNANEITHQLLKDRKQDIDPLPEEISTVHNFLEYSHYQHIKNPDILQIYDDICDDDSVYRIFIENTTLTKNPLIRKPLILLHDTFSPSSILSTVNQYDLVWKFHEFLSRFIHLRNLPEQDTRLLMSNFAISLNYSCSKNFHIDNFNFKKNNSEAIKRVKDIWETYQLWNPSTKGLKQLKNVLSVLSLYTDSDHLIKDMKRTS</sequence>
<name>G0WFC9_NAUDC</name>
<feature type="compositionally biased region" description="Polar residues" evidence="1">
    <location>
        <begin position="87"/>
        <end position="96"/>
    </location>
</feature>
<dbReference type="GeneID" id="11496021"/>
<dbReference type="Proteomes" id="UP000000689">
    <property type="component" value="Chromosome 8"/>
</dbReference>
<gene>
    <name evidence="2" type="primary">NDAI0H03170</name>
    <name evidence="2" type="ordered locus">NDAI_0H03170</name>
</gene>
<feature type="compositionally biased region" description="Low complexity" evidence="1">
    <location>
        <begin position="42"/>
        <end position="65"/>
    </location>
</feature>
<feature type="compositionally biased region" description="Polar residues" evidence="1">
    <location>
        <begin position="66"/>
        <end position="79"/>
    </location>
</feature>
<dbReference type="OrthoDB" id="3972942at2759"/>